<dbReference type="EMBL" id="BMAV01023830">
    <property type="protein sequence ID" value="GFY80156.1"/>
    <property type="molecule type" value="Genomic_DNA"/>
</dbReference>
<dbReference type="Gene3D" id="1.10.630.10">
    <property type="entry name" value="Cytochrome P450"/>
    <property type="match status" value="1"/>
</dbReference>
<dbReference type="Proteomes" id="UP000886998">
    <property type="component" value="Unassembled WGS sequence"/>
</dbReference>
<dbReference type="GO" id="GO:0005506">
    <property type="term" value="F:iron ion binding"/>
    <property type="evidence" value="ECO:0007669"/>
    <property type="project" value="InterPro"/>
</dbReference>
<dbReference type="AlphaFoldDB" id="A0A8X6YVM1"/>
<dbReference type="SUPFAM" id="SSF56219">
    <property type="entry name" value="DNase I-like"/>
    <property type="match status" value="1"/>
</dbReference>
<keyword evidence="6" id="KW-0479">Metal-binding</keyword>
<dbReference type="InterPro" id="IPR005135">
    <property type="entry name" value="Endo/exonuclease/phosphatase"/>
</dbReference>
<dbReference type="EC" id="1.14.14.1" evidence="4"/>
<dbReference type="SUPFAM" id="SSF48264">
    <property type="entry name" value="Cytochrome P450"/>
    <property type="match status" value="1"/>
</dbReference>
<evidence type="ECO:0000256" key="8">
    <source>
        <dbReference type="ARBA" id="ARBA00022848"/>
    </source>
</evidence>
<protein>
    <recommendedName>
        <fullName evidence="4">unspecific monooxygenase</fullName>
        <ecNumber evidence="4">1.14.14.1</ecNumber>
    </recommendedName>
</protein>
<evidence type="ECO:0000256" key="2">
    <source>
        <dbReference type="ARBA" id="ARBA00004524"/>
    </source>
</evidence>
<keyword evidence="5" id="KW-0349">Heme</keyword>
<dbReference type="GO" id="GO:0042446">
    <property type="term" value="P:hormone biosynthetic process"/>
    <property type="evidence" value="ECO:0007669"/>
    <property type="project" value="TreeGrafter"/>
</dbReference>
<dbReference type="GO" id="GO:0042448">
    <property type="term" value="P:progesterone metabolic process"/>
    <property type="evidence" value="ECO:0007669"/>
    <property type="project" value="TreeGrafter"/>
</dbReference>
<evidence type="ECO:0000256" key="7">
    <source>
        <dbReference type="ARBA" id="ARBA00022824"/>
    </source>
</evidence>
<gene>
    <name evidence="13" type="primary">Cyp18a1</name>
    <name evidence="13" type="ORF">TNIN_88861</name>
</gene>
<keyword evidence="10" id="KW-0408">Iron</keyword>
<accession>A0A8X6YVM1</accession>
<evidence type="ECO:0000259" key="12">
    <source>
        <dbReference type="Pfam" id="PF14529"/>
    </source>
</evidence>
<proteinExistence type="inferred from homology"/>
<keyword evidence="11" id="KW-0503">Monooxygenase</keyword>
<evidence type="ECO:0000313" key="13">
    <source>
        <dbReference type="EMBL" id="GFY80156.1"/>
    </source>
</evidence>
<comment type="subcellular location">
    <subcellularLocation>
        <location evidence="2">Microsome membrane</location>
    </subcellularLocation>
</comment>
<evidence type="ECO:0000256" key="4">
    <source>
        <dbReference type="ARBA" id="ARBA00012109"/>
    </source>
</evidence>
<reference evidence="13" key="1">
    <citation type="submission" date="2020-08" db="EMBL/GenBank/DDBJ databases">
        <title>Multicomponent nature underlies the extraordinary mechanical properties of spider dragline silk.</title>
        <authorList>
            <person name="Kono N."/>
            <person name="Nakamura H."/>
            <person name="Mori M."/>
            <person name="Yoshida Y."/>
            <person name="Ohtoshi R."/>
            <person name="Malay A.D."/>
            <person name="Moran D.A.P."/>
            <person name="Tomita M."/>
            <person name="Numata K."/>
            <person name="Arakawa K."/>
        </authorList>
    </citation>
    <scope>NUCLEOTIDE SEQUENCE</scope>
</reference>
<evidence type="ECO:0000256" key="6">
    <source>
        <dbReference type="ARBA" id="ARBA00022723"/>
    </source>
</evidence>
<comment type="caution">
    <text evidence="13">The sequence shown here is derived from an EMBL/GenBank/DDBJ whole genome shotgun (WGS) entry which is preliminary data.</text>
</comment>
<keyword evidence="9" id="KW-0560">Oxidoreductase</keyword>
<sequence>MEFGTIQKYFNTIDFGSGTNGILLTIGCIIFVKLLQTLVKWISVLRKRPPGPVGLPIVGHLPFLGKEPHKTFWKMKDKYGDIISVYLGPKYTVVLNEYTVMKEVLSHPYALDRATEQFNSLGSLEQQVMYVTLFFLPIIGHFRSMGDRSGDKKAKRSMRIDVQQQNKEEASNFVEEVKKFKGHPINITPLLMSSLNASIISLLIGRRLNKDEEANKIKLCYDYADVAFKYVGPSEPISLVPGLRKLCEIFKIGDFDHAAKTIRNFASFVRDEIIRHKTSPALRKIGDFINSYLDKLSALSKAKDTKHNFSVGYLKDMYHGSDKSEVTYWDVFKRNSHFRIYFIYNPPKSKPDFSYLGTRTTRSIFMGDFNAHSPAWGYKELNEAVIEVEDLIFSSTYELLYYPNDLHTYLHYNGNTHSPDLLLVTSDLSQRTKGIVLDDPGSRHQQIIADISFRVSEKKPQVFKNILEF</sequence>
<dbReference type="OrthoDB" id="6429850at2759"/>
<keyword evidence="8" id="KW-0492">Microsome</keyword>
<dbReference type="Pfam" id="PF14529">
    <property type="entry name" value="Exo_endo_phos_2"/>
    <property type="match status" value="1"/>
</dbReference>
<evidence type="ECO:0000256" key="9">
    <source>
        <dbReference type="ARBA" id="ARBA00023002"/>
    </source>
</evidence>
<keyword evidence="7" id="KW-0256">Endoplasmic reticulum</keyword>
<name>A0A8X6YVM1_9ARAC</name>
<evidence type="ECO:0000256" key="1">
    <source>
        <dbReference type="ARBA" id="ARBA00001971"/>
    </source>
</evidence>
<dbReference type="InterPro" id="IPR036396">
    <property type="entry name" value="Cyt_P450_sf"/>
</dbReference>
<organism evidence="13 14">
    <name type="scientific">Trichonephila inaurata madagascariensis</name>
    <dbReference type="NCBI Taxonomy" id="2747483"/>
    <lineage>
        <taxon>Eukaryota</taxon>
        <taxon>Metazoa</taxon>
        <taxon>Ecdysozoa</taxon>
        <taxon>Arthropoda</taxon>
        <taxon>Chelicerata</taxon>
        <taxon>Arachnida</taxon>
        <taxon>Araneae</taxon>
        <taxon>Araneomorphae</taxon>
        <taxon>Entelegynae</taxon>
        <taxon>Araneoidea</taxon>
        <taxon>Nephilidae</taxon>
        <taxon>Trichonephila</taxon>
        <taxon>Trichonephila inaurata</taxon>
    </lineage>
</organism>
<comment type="cofactor">
    <cofactor evidence="1">
        <name>heme</name>
        <dbReference type="ChEBI" id="CHEBI:30413"/>
    </cofactor>
</comment>
<dbReference type="GO" id="GO:0004508">
    <property type="term" value="F:steroid 17-alpha-monooxygenase activity"/>
    <property type="evidence" value="ECO:0007669"/>
    <property type="project" value="TreeGrafter"/>
</dbReference>
<dbReference type="InterPro" id="IPR001128">
    <property type="entry name" value="Cyt_P450"/>
</dbReference>
<evidence type="ECO:0000256" key="5">
    <source>
        <dbReference type="ARBA" id="ARBA00022617"/>
    </source>
</evidence>
<evidence type="ECO:0000256" key="10">
    <source>
        <dbReference type="ARBA" id="ARBA00023004"/>
    </source>
</evidence>
<evidence type="ECO:0000313" key="14">
    <source>
        <dbReference type="Proteomes" id="UP000886998"/>
    </source>
</evidence>
<comment type="similarity">
    <text evidence="3">Belongs to the cytochrome P450 family.</text>
</comment>
<evidence type="ECO:0000256" key="11">
    <source>
        <dbReference type="ARBA" id="ARBA00023033"/>
    </source>
</evidence>
<feature type="domain" description="Endonuclease/exonuclease/phosphatase" evidence="12">
    <location>
        <begin position="339"/>
        <end position="447"/>
    </location>
</feature>
<dbReference type="GO" id="GO:0020037">
    <property type="term" value="F:heme binding"/>
    <property type="evidence" value="ECO:0007669"/>
    <property type="project" value="InterPro"/>
</dbReference>
<keyword evidence="14" id="KW-1185">Reference proteome</keyword>
<dbReference type="PANTHER" id="PTHR24289:SF21">
    <property type="entry name" value="CYTOCHROME P450 1A"/>
    <property type="match status" value="1"/>
</dbReference>
<dbReference type="InterPro" id="IPR036691">
    <property type="entry name" value="Endo/exonu/phosph_ase_sf"/>
</dbReference>
<dbReference type="Pfam" id="PF00067">
    <property type="entry name" value="p450"/>
    <property type="match status" value="1"/>
</dbReference>
<evidence type="ECO:0000256" key="3">
    <source>
        <dbReference type="ARBA" id="ARBA00010617"/>
    </source>
</evidence>
<dbReference type="PANTHER" id="PTHR24289">
    <property type="entry name" value="STEROID 17-ALPHA-HYDROXYLASE/17,20 LYASE"/>
    <property type="match status" value="1"/>
</dbReference>